<feature type="compositionally biased region" description="Polar residues" evidence="2">
    <location>
        <begin position="610"/>
        <end position="620"/>
    </location>
</feature>
<feature type="region of interest" description="Disordered" evidence="2">
    <location>
        <begin position="59"/>
        <end position="95"/>
    </location>
</feature>
<reference evidence="3" key="1">
    <citation type="submission" date="2021-01" db="EMBL/GenBank/DDBJ databases">
        <authorList>
            <person name="Corre E."/>
            <person name="Pelletier E."/>
            <person name="Niang G."/>
            <person name="Scheremetjew M."/>
            <person name="Finn R."/>
            <person name="Kale V."/>
            <person name="Holt S."/>
            <person name="Cochrane G."/>
            <person name="Meng A."/>
            <person name="Brown T."/>
            <person name="Cohen L."/>
        </authorList>
    </citation>
    <scope>NUCLEOTIDE SEQUENCE</scope>
    <source>
        <strain evidence="3">CCMP3105</strain>
    </source>
</reference>
<organism evidence="3">
    <name type="scientific">Alexandrium monilatum</name>
    <dbReference type="NCBI Taxonomy" id="311494"/>
    <lineage>
        <taxon>Eukaryota</taxon>
        <taxon>Sar</taxon>
        <taxon>Alveolata</taxon>
        <taxon>Dinophyceae</taxon>
        <taxon>Gonyaulacales</taxon>
        <taxon>Pyrocystaceae</taxon>
        <taxon>Alexandrium</taxon>
    </lineage>
</organism>
<accession>A0A7S4R9N8</accession>
<evidence type="ECO:0000256" key="2">
    <source>
        <dbReference type="SAM" id="MobiDB-lite"/>
    </source>
</evidence>
<dbReference type="EMBL" id="HBNR01045041">
    <property type="protein sequence ID" value="CAE4605887.1"/>
    <property type="molecule type" value="Transcribed_RNA"/>
</dbReference>
<dbReference type="GO" id="GO:0035253">
    <property type="term" value="C:ciliary rootlet"/>
    <property type="evidence" value="ECO:0007669"/>
    <property type="project" value="TreeGrafter"/>
</dbReference>
<feature type="coiled-coil region" evidence="1">
    <location>
        <begin position="365"/>
        <end position="392"/>
    </location>
</feature>
<dbReference type="GO" id="GO:0036064">
    <property type="term" value="C:ciliary basal body"/>
    <property type="evidence" value="ECO:0007669"/>
    <property type="project" value="TreeGrafter"/>
</dbReference>
<feature type="compositionally biased region" description="Low complexity" evidence="2">
    <location>
        <begin position="595"/>
        <end position="609"/>
    </location>
</feature>
<dbReference type="GO" id="GO:0036158">
    <property type="term" value="P:outer dynein arm assembly"/>
    <property type="evidence" value="ECO:0007669"/>
    <property type="project" value="InterPro"/>
</dbReference>
<name>A0A7S4R9N8_9DINO</name>
<dbReference type="InterPro" id="IPR033192">
    <property type="entry name" value="ODAD3"/>
</dbReference>
<gene>
    <name evidence="3" type="ORF">AMON00008_LOCUS31347</name>
</gene>
<sequence>MTALEGALPRASATRPHSAANSSSRGATPRHINSGGRTLANSAASALARVQLDALRVDAETPDVKSTASTQRRTPRSAGPRRQLPGQPPLDPSPFSLQMERAVDKLSTGADTASYEEVQRILTDIRKQYDEVHSEACKREQELLVIRRDINLAEVEKRGETDLLADASREELMRRIDVVTAEIDEALETKQVYEHIASRLTREHKLMQQKVKIMEDHLRRKTSEAERKKASSRRMHEEKVACINQLEAMEQDVEAERLACTSALEDLEATSKLKQDEVRHRENFERWRYDVAAEAAGEAFKATAGRFWKIYALEKLTGNCLQKITFEQLEQSQMVEDGFQKMREVTGLSDVMDIVHKFLHRDVEHQQLLVAVREAEAKLNGLLADETKAKKEDGAQLSLMLDSAPVEHPSRPRQLHVSVARQEEELACITQRQEDLERQLKQEGLLFESVRLWTQRIARSLSPLEKLSRVDCPGDLPDYFTDLENTVERFLDRTRLELPVSRLAKAAGQAGGRERAEQLQLLTDKDFLRANCRVPASLDTHGLADDPRRLRGTQRQGNAKEEEENWNEDFIAERERLKEDSLKRAGVKDPRERSVGQQQRSSVSPRSTQFDGTTRKNQAASLPCAPRSRRQSVVQPRAA</sequence>
<dbReference type="PANTHER" id="PTHR46518:SF1">
    <property type="entry name" value="OUTER DYNEIN ARM-DOCKING COMPLEX SUBUNIT 3"/>
    <property type="match status" value="1"/>
</dbReference>
<dbReference type="PANTHER" id="PTHR46518">
    <property type="entry name" value="COILED-COIL DOMAIN-CONTAINING PROTEIN 151"/>
    <property type="match status" value="1"/>
</dbReference>
<dbReference type="GO" id="GO:0003341">
    <property type="term" value="P:cilium movement"/>
    <property type="evidence" value="ECO:0007669"/>
    <property type="project" value="InterPro"/>
</dbReference>
<evidence type="ECO:0000256" key="1">
    <source>
        <dbReference type="SAM" id="Coils"/>
    </source>
</evidence>
<feature type="region of interest" description="Disordered" evidence="2">
    <location>
        <begin position="538"/>
        <end position="568"/>
    </location>
</feature>
<dbReference type="AlphaFoldDB" id="A0A7S4R9N8"/>
<keyword evidence="1" id="KW-0175">Coiled coil</keyword>
<feature type="region of interest" description="Disordered" evidence="2">
    <location>
        <begin position="581"/>
        <end position="639"/>
    </location>
</feature>
<feature type="region of interest" description="Disordered" evidence="2">
    <location>
        <begin position="1"/>
        <end position="39"/>
    </location>
</feature>
<feature type="compositionally biased region" description="Basic and acidic residues" evidence="2">
    <location>
        <begin position="581"/>
        <end position="594"/>
    </location>
</feature>
<protein>
    <submittedName>
        <fullName evidence="3">Uncharacterized protein</fullName>
    </submittedName>
</protein>
<dbReference type="GO" id="GO:0097542">
    <property type="term" value="C:ciliary tip"/>
    <property type="evidence" value="ECO:0007669"/>
    <property type="project" value="TreeGrafter"/>
</dbReference>
<evidence type="ECO:0000313" key="3">
    <source>
        <dbReference type="EMBL" id="CAE4605887.1"/>
    </source>
</evidence>
<proteinExistence type="predicted"/>